<name>I4F5C0_MODI5</name>
<keyword evidence="1" id="KW-0547">Nucleotide-binding</keyword>
<feature type="region of interest" description="Disordered" evidence="3">
    <location>
        <begin position="432"/>
        <end position="451"/>
    </location>
</feature>
<dbReference type="GO" id="GO:0022857">
    <property type="term" value="F:transmembrane transporter activity"/>
    <property type="evidence" value="ECO:0007669"/>
    <property type="project" value="TreeGrafter"/>
</dbReference>
<evidence type="ECO:0000313" key="5">
    <source>
        <dbReference type="EMBL" id="CCH90833.1"/>
    </source>
</evidence>
<evidence type="ECO:0000313" key="6">
    <source>
        <dbReference type="Proteomes" id="UP000006461"/>
    </source>
</evidence>
<dbReference type="InterPro" id="IPR017871">
    <property type="entry name" value="ABC_transporter-like_CS"/>
</dbReference>
<dbReference type="InterPro" id="IPR015854">
    <property type="entry name" value="ABC_transpr_LolD-like"/>
</dbReference>
<reference evidence="5 6" key="1">
    <citation type="journal article" date="2012" name="J. Bacteriol.">
        <title>Genome Sequence of Radiation-Resistant Modestobacter marinus Strain BC501, a Representative Actinobacterium That Thrives on Calcareous Stone Surfaces.</title>
        <authorList>
            <person name="Normand P."/>
            <person name="Gury J."/>
            <person name="Pujic P."/>
            <person name="Chouaia B."/>
            <person name="Crotti E."/>
            <person name="Brusetti L."/>
            <person name="Daffonchio D."/>
            <person name="Vacherie B."/>
            <person name="Barbe V."/>
            <person name="Medigue C."/>
            <person name="Calteau A."/>
            <person name="Ghodhbane-Gtari F."/>
            <person name="Essoussi I."/>
            <person name="Nouioui I."/>
            <person name="Abbassi-Ghozzi I."/>
            <person name="Gtari M."/>
        </authorList>
    </citation>
    <scope>NUCLEOTIDE SEQUENCE [LARGE SCALE GENOMIC DNA]</scope>
    <source>
        <strain evidence="6">BC 501</strain>
    </source>
</reference>
<dbReference type="STRING" id="477641.MODMU_5460"/>
<dbReference type="GO" id="GO:0005886">
    <property type="term" value="C:plasma membrane"/>
    <property type="evidence" value="ECO:0007669"/>
    <property type="project" value="TreeGrafter"/>
</dbReference>
<accession>I4F5C0</accession>
<evidence type="ECO:0000256" key="2">
    <source>
        <dbReference type="ARBA" id="ARBA00022840"/>
    </source>
</evidence>
<dbReference type="InterPro" id="IPR003439">
    <property type="entry name" value="ABC_transporter-like_ATP-bd"/>
</dbReference>
<dbReference type="KEGG" id="mmar:MODMU_5460"/>
<keyword evidence="6" id="KW-1185">Reference proteome</keyword>
<dbReference type="SUPFAM" id="SSF52540">
    <property type="entry name" value="P-loop containing nucleoside triphosphate hydrolases"/>
    <property type="match status" value="1"/>
</dbReference>
<dbReference type="Gene3D" id="3.40.50.300">
    <property type="entry name" value="P-loop containing nucleotide triphosphate hydrolases"/>
    <property type="match status" value="1"/>
</dbReference>
<evidence type="ECO:0000256" key="3">
    <source>
        <dbReference type="SAM" id="MobiDB-lite"/>
    </source>
</evidence>
<evidence type="ECO:0000259" key="4">
    <source>
        <dbReference type="PROSITE" id="PS50893"/>
    </source>
</evidence>
<proteinExistence type="predicted"/>
<dbReference type="PROSITE" id="PS00211">
    <property type="entry name" value="ABC_TRANSPORTER_1"/>
    <property type="match status" value="1"/>
</dbReference>
<dbReference type="GO" id="GO:0016887">
    <property type="term" value="F:ATP hydrolysis activity"/>
    <property type="evidence" value="ECO:0007669"/>
    <property type="project" value="InterPro"/>
</dbReference>
<feature type="domain" description="ABC transporter" evidence="4">
    <location>
        <begin position="6"/>
        <end position="248"/>
    </location>
</feature>
<keyword evidence="2" id="KW-0067">ATP-binding</keyword>
<organism evidence="5 6">
    <name type="scientific">Modestobacter italicus (strain DSM 44449 / CECT 9708 / BC 501)</name>
    <dbReference type="NCBI Taxonomy" id="2732864"/>
    <lineage>
        <taxon>Bacteria</taxon>
        <taxon>Bacillati</taxon>
        <taxon>Actinomycetota</taxon>
        <taxon>Actinomycetes</taxon>
        <taxon>Geodermatophilales</taxon>
        <taxon>Geodermatophilaceae</taxon>
        <taxon>Modestobacter</taxon>
    </lineage>
</organism>
<dbReference type="Proteomes" id="UP000006461">
    <property type="component" value="Chromosome"/>
</dbReference>
<dbReference type="PROSITE" id="PS50893">
    <property type="entry name" value="ABC_TRANSPORTER_2"/>
    <property type="match status" value="1"/>
</dbReference>
<evidence type="ECO:0000256" key="1">
    <source>
        <dbReference type="ARBA" id="ARBA00022741"/>
    </source>
</evidence>
<dbReference type="GO" id="GO:0005524">
    <property type="term" value="F:ATP binding"/>
    <property type="evidence" value="ECO:0007669"/>
    <property type="project" value="UniProtKB-KW"/>
</dbReference>
<dbReference type="OrthoDB" id="9781337at2"/>
<gene>
    <name evidence="5" type="ordered locus">MODMU_5460</name>
</gene>
<protein>
    <submittedName>
        <fullName evidence="5">ABC-type transport system, ATPase component</fullName>
    </submittedName>
</protein>
<dbReference type="SUPFAM" id="SSF89372">
    <property type="entry name" value="Fucose-specific lectin"/>
    <property type="match status" value="1"/>
</dbReference>
<sequence>MTAPVVEVVGLRFRYPGGPLLLAVDEFSVSEPGLVAVMGESGAGKSTFGALLGGQEQSPYEGSLRVFGQEWSAVVEEGRDADRQLHRRRIGYIPQGYGLLPDYTPWDMLLLDMGDAEIPQAERAGRAERALEAMGLAGMADRLIAELSGGQQQRVAIARMLARDVGLVVADEPTANLDVATTRDVLDALRQAARQIPVIVITHDQWVADQCRWRLDLPSLATDGEDARPETHGVRRVVDLWSPAPGQLQTWSVDRDGGLLSDGEPSELPEGALAASVSAGSPAEGDGRLLVADLDGRLWARQGQGRAWGAWERLPFDGTARSVATSAGAGRLARWVVQDDGQLWHQQVGPQGASEWARMEAPGRVTSVAAAPRGDGGTELVVSDTAGCAWSRHDGSGGWSGWEGLPVDRVRAVALSTVGPTSLERWVVRSDGGLQHSRSGPDGGWSDWQPMSAPDGLRVVSVAAGPGPDRGQVLLAVTADGALLQRREEGEGWSDWVRC</sequence>
<dbReference type="PANTHER" id="PTHR24220">
    <property type="entry name" value="IMPORT ATP-BINDING PROTEIN"/>
    <property type="match status" value="1"/>
</dbReference>
<dbReference type="InterPro" id="IPR003593">
    <property type="entry name" value="AAA+_ATPase"/>
</dbReference>
<dbReference type="SMART" id="SM00382">
    <property type="entry name" value="AAA"/>
    <property type="match status" value="1"/>
</dbReference>
<dbReference type="HOGENOM" id="CLU_546070_0_0_11"/>
<dbReference type="InterPro" id="IPR027417">
    <property type="entry name" value="P-loop_NTPase"/>
</dbReference>
<dbReference type="PANTHER" id="PTHR24220:SF659">
    <property type="entry name" value="TRANSPORTER, PUTATIVE-RELATED"/>
    <property type="match status" value="1"/>
</dbReference>
<dbReference type="AlphaFoldDB" id="I4F5C0"/>
<dbReference type="Gene3D" id="2.120.10.70">
    <property type="entry name" value="Fucose-specific lectin"/>
    <property type="match status" value="1"/>
</dbReference>
<dbReference type="eggNOG" id="COG1136">
    <property type="taxonomic scope" value="Bacteria"/>
</dbReference>
<dbReference type="EMBL" id="FO203431">
    <property type="protein sequence ID" value="CCH90833.1"/>
    <property type="molecule type" value="Genomic_DNA"/>
</dbReference>
<dbReference type="Pfam" id="PF00005">
    <property type="entry name" value="ABC_tran"/>
    <property type="match status" value="1"/>
</dbReference>